<protein>
    <submittedName>
        <fullName evidence="2">Uncharacterized protein</fullName>
    </submittedName>
</protein>
<dbReference type="RefSeq" id="WP_283172571.1">
    <property type="nucleotide sequence ID" value="NZ_JAPNOA010000016.1"/>
</dbReference>
<evidence type="ECO:0000313" key="2">
    <source>
        <dbReference type="EMBL" id="MCY0964354.1"/>
    </source>
</evidence>
<gene>
    <name evidence="2" type="ORF">OUO13_04080</name>
</gene>
<dbReference type="EMBL" id="JAPNOA010000016">
    <property type="protein sequence ID" value="MCY0964354.1"/>
    <property type="molecule type" value="Genomic_DNA"/>
</dbReference>
<feature type="signal peptide" evidence="1">
    <location>
        <begin position="1"/>
        <end position="26"/>
    </location>
</feature>
<reference evidence="2" key="1">
    <citation type="submission" date="2022-11" db="EMBL/GenBank/DDBJ databases">
        <title>Parathalassolutuus dongxingensis gen. nov., sp. nov., a novel member of family Oceanospirillaceae isolated from a coastal shrimp pond in Guangxi, China.</title>
        <authorList>
            <person name="Chen H."/>
        </authorList>
    </citation>
    <scope>NUCLEOTIDE SEQUENCE</scope>
    <source>
        <strain evidence="2">G-43</strain>
    </source>
</reference>
<keyword evidence="1" id="KW-0732">Signal</keyword>
<dbReference type="AlphaFoldDB" id="A0A9X3ECL0"/>
<name>A0A9X3ECL0_9GAMM</name>
<feature type="chain" id="PRO_5040737972" evidence="1">
    <location>
        <begin position="27"/>
        <end position="183"/>
    </location>
</feature>
<proteinExistence type="predicted"/>
<dbReference type="Proteomes" id="UP001150830">
    <property type="component" value="Unassembled WGS sequence"/>
</dbReference>
<evidence type="ECO:0000313" key="3">
    <source>
        <dbReference type="Proteomes" id="UP001150830"/>
    </source>
</evidence>
<organism evidence="2 3">
    <name type="scientific">Parathalassolituus penaei</name>
    <dbReference type="NCBI Taxonomy" id="2997323"/>
    <lineage>
        <taxon>Bacteria</taxon>
        <taxon>Pseudomonadati</taxon>
        <taxon>Pseudomonadota</taxon>
        <taxon>Gammaproteobacteria</taxon>
        <taxon>Oceanospirillales</taxon>
        <taxon>Oceanospirillaceae</taxon>
        <taxon>Parathalassolituus</taxon>
    </lineage>
</organism>
<keyword evidence="3" id="KW-1185">Reference proteome</keyword>
<comment type="caution">
    <text evidence="2">The sequence shown here is derived from an EMBL/GenBank/DDBJ whole genome shotgun (WGS) entry which is preliminary data.</text>
</comment>
<accession>A0A9X3ECL0</accession>
<sequence>MKKSIPFLRHFVRVLCGLLLVASAWAETLAADGSQLLLRTGDNQLILTLRWPVAVIKQISGMPAMPAADTEETDAGAWLGYVKEHVQVKAGDQLLPLSIEDLFVDQPVVDTSAGETLQMVIHVDTSGHSGSGLELQYDALVHAVPEHKIKVLELLEGQGVEHVILDSEHTHLVLDQSGRLAAD</sequence>
<evidence type="ECO:0000256" key="1">
    <source>
        <dbReference type="SAM" id="SignalP"/>
    </source>
</evidence>